<keyword evidence="3 5" id="KW-0808">Transferase</keyword>
<dbReference type="CDD" id="cd06438">
    <property type="entry name" value="EpsO_like"/>
    <property type="match status" value="1"/>
</dbReference>
<dbReference type="AlphaFoldDB" id="A0A6I1MN24"/>
<protein>
    <submittedName>
        <fullName evidence="5">Glycosyltransferase</fullName>
    </submittedName>
</protein>
<gene>
    <name evidence="5" type="ORF">GBZ86_00885</name>
</gene>
<dbReference type="PANTHER" id="PTHR43630:SF1">
    <property type="entry name" value="POLY-BETA-1,6-N-ACETYL-D-GLUCOSAMINE SYNTHASE"/>
    <property type="match status" value="1"/>
</dbReference>
<feature type="transmembrane region" description="Helical" evidence="4">
    <location>
        <begin position="342"/>
        <end position="360"/>
    </location>
</feature>
<evidence type="ECO:0000256" key="4">
    <source>
        <dbReference type="SAM" id="Phobius"/>
    </source>
</evidence>
<dbReference type="GO" id="GO:0016757">
    <property type="term" value="F:glycosyltransferase activity"/>
    <property type="evidence" value="ECO:0007669"/>
    <property type="project" value="UniProtKB-KW"/>
</dbReference>
<dbReference type="InterPro" id="IPR029044">
    <property type="entry name" value="Nucleotide-diphossugar_trans"/>
</dbReference>
<evidence type="ECO:0000256" key="1">
    <source>
        <dbReference type="ARBA" id="ARBA00006739"/>
    </source>
</evidence>
<organism evidence="5 6">
    <name type="scientific">Clostridium tarantellae</name>
    <dbReference type="NCBI Taxonomy" id="39493"/>
    <lineage>
        <taxon>Bacteria</taxon>
        <taxon>Bacillati</taxon>
        <taxon>Bacillota</taxon>
        <taxon>Clostridia</taxon>
        <taxon>Eubacteriales</taxon>
        <taxon>Clostridiaceae</taxon>
        <taxon>Clostridium</taxon>
    </lineage>
</organism>
<feature type="transmembrane region" description="Helical" evidence="4">
    <location>
        <begin position="367"/>
        <end position="386"/>
    </location>
</feature>
<feature type="transmembrane region" description="Helical" evidence="4">
    <location>
        <begin position="296"/>
        <end position="322"/>
    </location>
</feature>
<dbReference type="Gene3D" id="3.90.550.10">
    <property type="entry name" value="Spore Coat Polysaccharide Biosynthesis Protein SpsA, Chain A"/>
    <property type="match status" value="1"/>
</dbReference>
<keyword evidence="4" id="KW-1133">Transmembrane helix</keyword>
<evidence type="ECO:0000313" key="6">
    <source>
        <dbReference type="Proteomes" id="UP000430345"/>
    </source>
</evidence>
<keyword evidence="4" id="KW-0812">Transmembrane</keyword>
<feature type="transmembrane region" description="Helical" evidence="4">
    <location>
        <begin position="392"/>
        <end position="418"/>
    </location>
</feature>
<keyword evidence="4" id="KW-0472">Membrane</keyword>
<feature type="transmembrane region" description="Helical" evidence="4">
    <location>
        <begin position="430"/>
        <end position="448"/>
    </location>
</feature>
<dbReference type="Pfam" id="PF13641">
    <property type="entry name" value="Glyco_tranf_2_3"/>
    <property type="match status" value="1"/>
</dbReference>
<sequence length="469" mass="54208">MENFENYVFWISAAFQIGVFLIMVYYLVISLFGFYKKKDKKIYKPEKRFAMIVAAHNEEVVIANLVESLKHLDYPKELYDIFVIADNCTDNTAKIAREAGANAFERFNKEKRGKGFALEWMFDKIFKMKTHYDAIAVFDADNLVDKDFLKEMNNKMCEGYKVVQGYIDTKNPQDSWITESYAIAFTSANRMIQLARTNLGLSAQIGGTGFVIDTATLKELGWGATCLTEDLEFSCKLILNGEKVGWAHDAKIYDEKPLTLKASWAQRKRWMQGFADVATRYGKKLFIKGLKERNWVALDCTIYVMQPFITIATGVAALLTFVQMRAANGLGIFVISYLFNNTLWQAFCIFQFLLTPLVLFLDKKMSWKLFVIFTLYSLNIFIQPYLINELGIINNALLLTVFNISYVGLFLIATILLLGKRNFQIFYRYLIYPIYILTWIPITIQGIINKDKKEWSHTKHVRQIGIYEV</sequence>
<dbReference type="OrthoDB" id="9797391at2"/>
<proteinExistence type="inferred from homology"/>
<evidence type="ECO:0000256" key="3">
    <source>
        <dbReference type="ARBA" id="ARBA00022679"/>
    </source>
</evidence>
<reference evidence="5 6" key="1">
    <citation type="submission" date="2019-10" db="EMBL/GenBank/DDBJ databases">
        <title>The Genome Sequence of Clostridium tarantellae Isolated from Fish Brain.</title>
        <authorList>
            <person name="Bano L."/>
            <person name="Kiel M."/>
            <person name="Sales G."/>
            <person name="Doxey A.C."/>
            <person name="Mansfield M.J."/>
            <person name="Schiavone M."/>
            <person name="Rossetto O."/>
            <person name="Pirazzini M."/>
            <person name="Dobrindt U."/>
            <person name="Montecucco C."/>
        </authorList>
    </citation>
    <scope>NUCLEOTIDE SEQUENCE [LARGE SCALE GENOMIC DNA]</scope>
    <source>
        <strain evidence="5 6">DSM 3997</strain>
    </source>
</reference>
<dbReference type="EMBL" id="WHJC01000004">
    <property type="protein sequence ID" value="MPQ42321.1"/>
    <property type="molecule type" value="Genomic_DNA"/>
</dbReference>
<evidence type="ECO:0000313" key="5">
    <source>
        <dbReference type="EMBL" id="MPQ42321.1"/>
    </source>
</evidence>
<dbReference type="RefSeq" id="WP_152886852.1">
    <property type="nucleotide sequence ID" value="NZ_WHJC01000004.1"/>
</dbReference>
<evidence type="ECO:0000256" key="2">
    <source>
        <dbReference type="ARBA" id="ARBA00022676"/>
    </source>
</evidence>
<comment type="caution">
    <text evidence="5">The sequence shown here is derived from an EMBL/GenBank/DDBJ whole genome shotgun (WGS) entry which is preliminary data.</text>
</comment>
<name>A0A6I1MN24_9CLOT</name>
<dbReference type="Proteomes" id="UP000430345">
    <property type="component" value="Unassembled WGS sequence"/>
</dbReference>
<accession>A0A6I1MN24</accession>
<dbReference type="SUPFAM" id="SSF53448">
    <property type="entry name" value="Nucleotide-diphospho-sugar transferases"/>
    <property type="match status" value="1"/>
</dbReference>
<feature type="transmembrane region" description="Helical" evidence="4">
    <location>
        <begin position="6"/>
        <end position="35"/>
    </location>
</feature>
<keyword evidence="2" id="KW-0328">Glycosyltransferase</keyword>
<keyword evidence="6" id="KW-1185">Reference proteome</keyword>
<comment type="similarity">
    <text evidence="1">Belongs to the glycosyltransferase 2 family.</text>
</comment>
<dbReference type="PANTHER" id="PTHR43630">
    <property type="entry name" value="POLY-BETA-1,6-N-ACETYL-D-GLUCOSAMINE SYNTHASE"/>
    <property type="match status" value="1"/>
</dbReference>